<protein>
    <submittedName>
        <fullName evidence="1">Uncharacterized protein</fullName>
    </submittedName>
</protein>
<evidence type="ECO:0000313" key="1">
    <source>
        <dbReference type="EMBL" id="KAK1365567.1"/>
    </source>
</evidence>
<name>A0AAD8MAF9_9APIA</name>
<gene>
    <name evidence="1" type="ORF">POM88_041128</name>
</gene>
<reference evidence="1" key="2">
    <citation type="submission" date="2023-05" db="EMBL/GenBank/DDBJ databases">
        <authorList>
            <person name="Schelkunov M.I."/>
        </authorList>
    </citation>
    <scope>NUCLEOTIDE SEQUENCE</scope>
    <source>
        <strain evidence="1">Hsosn_3</strain>
        <tissue evidence="1">Leaf</tissue>
    </source>
</reference>
<dbReference type="EMBL" id="JAUIZM010000009">
    <property type="protein sequence ID" value="KAK1365567.1"/>
    <property type="molecule type" value="Genomic_DNA"/>
</dbReference>
<dbReference type="Proteomes" id="UP001237642">
    <property type="component" value="Unassembled WGS sequence"/>
</dbReference>
<dbReference type="InterPro" id="IPR038941">
    <property type="entry name" value="At4g14100-like"/>
</dbReference>
<organism evidence="1 2">
    <name type="scientific">Heracleum sosnowskyi</name>
    <dbReference type="NCBI Taxonomy" id="360622"/>
    <lineage>
        <taxon>Eukaryota</taxon>
        <taxon>Viridiplantae</taxon>
        <taxon>Streptophyta</taxon>
        <taxon>Embryophyta</taxon>
        <taxon>Tracheophyta</taxon>
        <taxon>Spermatophyta</taxon>
        <taxon>Magnoliopsida</taxon>
        <taxon>eudicotyledons</taxon>
        <taxon>Gunneridae</taxon>
        <taxon>Pentapetalae</taxon>
        <taxon>asterids</taxon>
        <taxon>campanulids</taxon>
        <taxon>Apiales</taxon>
        <taxon>Apiaceae</taxon>
        <taxon>Apioideae</taxon>
        <taxon>apioid superclade</taxon>
        <taxon>Tordylieae</taxon>
        <taxon>Tordyliinae</taxon>
        <taxon>Heracleum</taxon>
    </lineage>
</organism>
<proteinExistence type="predicted"/>
<evidence type="ECO:0000313" key="2">
    <source>
        <dbReference type="Proteomes" id="UP001237642"/>
    </source>
</evidence>
<reference evidence="1" key="1">
    <citation type="submission" date="2023-02" db="EMBL/GenBank/DDBJ databases">
        <title>Genome of toxic invasive species Heracleum sosnowskyi carries increased number of genes despite the absence of recent whole-genome duplications.</title>
        <authorList>
            <person name="Schelkunov M."/>
            <person name="Shtratnikova V."/>
            <person name="Makarenko M."/>
            <person name="Klepikova A."/>
            <person name="Omelchenko D."/>
            <person name="Novikova G."/>
            <person name="Obukhova E."/>
            <person name="Bogdanov V."/>
            <person name="Penin A."/>
            <person name="Logacheva M."/>
        </authorList>
    </citation>
    <scope>NUCLEOTIDE SEQUENCE</scope>
    <source>
        <strain evidence="1">Hsosn_3</strain>
        <tissue evidence="1">Leaf</tissue>
    </source>
</reference>
<dbReference type="PANTHER" id="PTHR33880:SF19">
    <property type="entry name" value="EXPRESSED PROTEIN"/>
    <property type="match status" value="1"/>
</dbReference>
<dbReference type="AlphaFoldDB" id="A0AAD8MAF9"/>
<accession>A0AAD8MAF9</accession>
<keyword evidence="2" id="KW-1185">Reference proteome</keyword>
<dbReference type="PANTHER" id="PTHR33880">
    <property type="entry name" value="EXPRESSED PROTEIN"/>
    <property type="match status" value="1"/>
</dbReference>
<sequence>MATPIPLNSNDELQRGASNYRSLLPVGILRPNWLHGANYLGQRHFYGFLCNVWEKVDFILYYEDVLTHRPVYWIFYTGRAAHVMTFEVGAALEDAKWQAPAYCFETTDYITGLLADNTTKASL</sequence>
<comment type="caution">
    <text evidence="1">The sequence shown here is derived from an EMBL/GenBank/DDBJ whole genome shotgun (WGS) entry which is preliminary data.</text>
</comment>